<evidence type="ECO:0000313" key="2">
    <source>
        <dbReference type="Proteomes" id="UP001177021"/>
    </source>
</evidence>
<reference evidence="1" key="1">
    <citation type="submission" date="2023-10" db="EMBL/GenBank/DDBJ databases">
        <authorList>
            <person name="Rodriguez Cubillos JULIANA M."/>
            <person name="De Vega J."/>
        </authorList>
    </citation>
    <scope>NUCLEOTIDE SEQUENCE</scope>
</reference>
<name>A0ACB0IMC3_TRIPR</name>
<evidence type="ECO:0000313" key="1">
    <source>
        <dbReference type="EMBL" id="CAJ2633073.1"/>
    </source>
</evidence>
<accession>A0ACB0IMC3</accession>
<protein>
    <submittedName>
        <fullName evidence="1">Uncharacterized protein</fullName>
    </submittedName>
</protein>
<dbReference type="EMBL" id="CASHSV030000001">
    <property type="protein sequence ID" value="CAJ2633073.1"/>
    <property type="molecule type" value="Genomic_DNA"/>
</dbReference>
<gene>
    <name evidence="1" type="ORF">MILVUS5_LOCUS4233</name>
</gene>
<organism evidence="1 2">
    <name type="scientific">Trifolium pratense</name>
    <name type="common">Red clover</name>
    <dbReference type="NCBI Taxonomy" id="57577"/>
    <lineage>
        <taxon>Eukaryota</taxon>
        <taxon>Viridiplantae</taxon>
        <taxon>Streptophyta</taxon>
        <taxon>Embryophyta</taxon>
        <taxon>Tracheophyta</taxon>
        <taxon>Spermatophyta</taxon>
        <taxon>Magnoliopsida</taxon>
        <taxon>eudicotyledons</taxon>
        <taxon>Gunneridae</taxon>
        <taxon>Pentapetalae</taxon>
        <taxon>rosids</taxon>
        <taxon>fabids</taxon>
        <taxon>Fabales</taxon>
        <taxon>Fabaceae</taxon>
        <taxon>Papilionoideae</taxon>
        <taxon>50 kb inversion clade</taxon>
        <taxon>NPAAA clade</taxon>
        <taxon>Hologalegina</taxon>
        <taxon>IRL clade</taxon>
        <taxon>Trifolieae</taxon>
        <taxon>Trifolium</taxon>
    </lineage>
</organism>
<sequence length="262" mass="29338">MYGIRDLESSSKKIDLESGTILPVNSQWPFIRKVYSIITFQLLLNIAVASVVVFDQPVANFFATTTQGLVLYIVLIFVPFLRKVILESLILTTSVVFCWTLYTFWAEIKGHNFSFFSSLVLFLLGVLLDFILFTLIQVLHPLDKLSHMIYGCLGAIIFCGYIVFDTHNLIKIFSIDEYIVGSTFMYLDIINLFVYLLENLFDLLCICHYADCNCLGCGDCFYCGDCGDCCGDCLDCCCDCFCDCGDCGYCDGCGDGCGDCGY</sequence>
<comment type="caution">
    <text evidence="1">The sequence shown here is derived from an EMBL/GenBank/DDBJ whole genome shotgun (WGS) entry which is preliminary data.</text>
</comment>
<proteinExistence type="predicted"/>
<dbReference type="Proteomes" id="UP001177021">
    <property type="component" value="Unassembled WGS sequence"/>
</dbReference>
<keyword evidence="2" id="KW-1185">Reference proteome</keyword>